<evidence type="ECO:0000256" key="1">
    <source>
        <dbReference type="SAM" id="MobiDB-lite"/>
    </source>
</evidence>
<gene>
    <name evidence="3" type="ORF">VitviT2T_001259</name>
</gene>
<evidence type="ECO:0000256" key="2">
    <source>
        <dbReference type="SAM" id="SignalP"/>
    </source>
</evidence>
<dbReference type="InterPro" id="IPR036249">
    <property type="entry name" value="Thioredoxin-like_sf"/>
</dbReference>
<dbReference type="PANTHER" id="PTHR31984">
    <property type="entry name" value="TRANSPORTER, PUTATIVE (DUF179)-RELATED"/>
    <property type="match status" value="1"/>
</dbReference>
<dbReference type="EMBL" id="CP126648">
    <property type="protein sequence ID" value="WJZ81414.1"/>
    <property type="molecule type" value="Genomic_DNA"/>
</dbReference>
<feature type="chain" id="PRO_5046290392" description="Thioredoxin domain-containing protein" evidence="2">
    <location>
        <begin position="21"/>
        <end position="1106"/>
    </location>
</feature>
<feature type="signal peptide" evidence="2">
    <location>
        <begin position="1"/>
        <end position="20"/>
    </location>
</feature>
<name>A0ABY9BFE8_VITVI</name>
<dbReference type="SUPFAM" id="SSF52833">
    <property type="entry name" value="Thioredoxin-like"/>
    <property type="match status" value="2"/>
</dbReference>
<dbReference type="Pfam" id="PF02622">
    <property type="entry name" value="DUF179"/>
    <property type="match status" value="1"/>
</dbReference>
<dbReference type="InterPro" id="IPR003774">
    <property type="entry name" value="AlgH-like"/>
</dbReference>
<keyword evidence="2" id="KW-0732">Signal</keyword>
<organism evidence="3 4">
    <name type="scientific">Vitis vinifera</name>
    <name type="common">Grape</name>
    <dbReference type="NCBI Taxonomy" id="29760"/>
    <lineage>
        <taxon>Eukaryota</taxon>
        <taxon>Viridiplantae</taxon>
        <taxon>Streptophyta</taxon>
        <taxon>Embryophyta</taxon>
        <taxon>Tracheophyta</taxon>
        <taxon>Spermatophyta</taxon>
        <taxon>Magnoliopsida</taxon>
        <taxon>eudicotyledons</taxon>
        <taxon>Gunneridae</taxon>
        <taxon>Pentapetalae</taxon>
        <taxon>rosids</taxon>
        <taxon>Vitales</taxon>
        <taxon>Vitaceae</taxon>
        <taxon>Viteae</taxon>
        <taxon>Vitis</taxon>
    </lineage>
</organism>
<protein>
    <recommendedName>
        <fullName evidence="5">Thioredoxin domain-containing protein</fullName>
    </recommendedName>
</protein>
<evidence type="ECO:0008006" key="5">
    <source>
        <dbReference type="Google" id="ProtNLM"/>
    </source>
</evidence>
<dbReference type="PANTHER" id="PTHR31984:SF12">
    <property type="entry name" value="THIOREDOXIN DOMAIN-CONTAINING PROTEIN"/>
    <property type="match status" value="1"/>
</dbReference>
<proteinExistence type="predicted"/>
<reference evidence="3 4" key="1">
    <citation type="journal article" date="2023" name="Hortic Res">
        <title>The complete reference genome for grapevine (Vitis vinifera L.) genetics and breeding.</title>
        <authorList>
            <person name="Shi X."/>
            <person name="Cao S."/>
            <person name="Wang X."/>
            <person name="Huang S."/>
            <person name="Wang Y."/>
            <person name="Liu Z."/>
            <person name="Liu W."/>
            <person name="Leng X."/>
            <person name="Peng Y."/>
            <person name="Wang N."/>
            <person name="Wang Y."/>
            <person name="Ma Z."/>
            <person name="Xu X."/>
            <person name="Zhang F."/>
            <person name="Xue H."/>
            <person name="Zhong H."/>
            <person name="Wang Y."/>
            <person name="Zhang K."/>
            <person name="Velt A."/>
            <person name="Avia K."/>
            <person name="Holtgrawe D."/>
            <person name="Grimplet J."/>
            <person name="Matus J.T."/>
            <person name="Ware D."/>
            <person name="Wu X."/>
            <person name="Wang H."/>
            <person name="Liu C."/>
            <person name="Fang Y."/>
            <person name="Rustenholz C."/>
            <person name="Cheng Z."/>
            <person name="Xiao H."/>
            <person name="Zhou Y."/>
        </authorList>
    </citation>
    <scope>NUCLEOTIDE SEQUENCE [LARGE SCALE GENOMIC DNA]</scope>
    <source>
        <strain evidence="4">cv. Pinot noir / PN40024</strain>
        <tissue evidence="3">Leaf</tissue>
    </source>
</reference>
<dbReference type="SUPFAM" id="SSF143456">
    <property type="entry name" value="VC0467-like"/>
    <property type="match status" value="1"/>
</dbReference>
<dbReference type="Proteomes" id="UP001227230">
    <property type="component" value="Chromosome 1"/>
</dbReference>
<evidence type="ECO:0000313" key="3">
    <source>
        <dbReference type="EMBL" id="WJZ81414.1"/>
    </source>
</evidence>
<dbReference type="Gene3D" id="3.40.1740.10">
    <property type="entry name" value="VC0467-like"/>
    <property type="match status" value="1"/>
</dbReference>
<feature type="region of interest" description="Disordered" evidence="1">
    <location>
        <begin position="558"/>
        <end position="583"/>
    </location>
</feature>
<sequence>MKTTLAVIFSCVLVSSLALGSQSQSGERSSQWQILTKANFSSQIRLHPHLLLLITVPWSGEAQSLMKELANVVTEKQEKLGAIKLMLIYRNSEKVLADALGAMEEITILNYHHSVPYKYQGRLRPQNILSSAYSLMSFFPEELPLKPLKTHEELKLFLESTDKALLLLEFCGWTPRLLAKGKNNGTEDAFGEQGVPFGLDFKGETNITLEPRGNENQKGMQNEKLNCGIENGFNDIPWLGDFSRVNDSDPYLETENITPGVKLSCTIEEFKQFDFFLSKFMTVAGEFFLPLERQRFGLVSNRSLLSSLDIGDSGSWFAMVYFAGCPSCSKILKEGDDLRSVLQTQNSLVAEMEDDGHDTEPTLPSSEPSVVLFVDRSSDSSRIRRKSKAALNAFRELALDYQISFQMGGQSDNKPDKPSLQVYHASGSKFGHPKLSVSPTSQEMKAKDKISVMVINKGKRLDSITSDLQGSSLNEILGYLLQHKKKAKLSSLAKEVGFQLLSDDFDVQIADTSTSQAEPQSSQVSPELSVEGLVENSADLDKDQSLYTAGISAVNMAEESKPTVVEPSSEHGKERTTHVVTSTQSPSIEPAQFLASHELTITEDLKVEEKGFSQLDQLGKQQKYSQGFKGSFFFSDGGYRLLRALTSGSKIPSAVIIDPILQQHYVFPENTVFSYSSLATFLDGFCNGSLLPYQHSDSVVLSPREAPRPPFVNLDFHEVDFIPRVTTHTFSELVLGFNKSSSQYGGHAWKKDVLVLFTNNWCGFCLRMELVVREIYQAIKGYMNMLKSGSENGQSIFSSNNSKDATLKLPLIYLMDCTLNECSLILKSNDQREIYPALVLFPAETKNALSYEGDMAVTDVIKFIAGHGSNSHHLMGDNGILWTKAEKKIRNQNLFKEASPTIIHEEAPAAKEKQHEVLLKNRNPKRAYKYNRIRSYTSSRSHEAAYHVVVGSILVATDKLLDAHPFDKSTILIVKADQATGFHGLIINKHINWESLNELAEGVDHLKEAPLSFGGPVVKRGKPLVALTRRVFKDQHPEVLPGVYFLDQSATVSEIEGLKSGNESVSEYWFFVGFSNWGWDQLFDEIAEGAWNITDDNMGQLDWPLR</sequence>
<dbReference type="Gene3D" id="3.40.30.10">
    <property type="entry name" value="Glutaredoxin"/>
    <property type="match status" value="2"/>
</dbReference>
<feature type="compositionally biased region" description="Basic and acidic residues" evidence="1">
    <location>
        <begin position="568"/>
        <end position="577"/>
    </location>
</feature>
<evidence type="ECO:0000313" key="4">
    <source>
        <dbReference type="Proteomes" id="UP001227230"/>
    </source>
</evidence>
<accession>A0ABY9BFE8</accession>
<keyword evidence="4" id="KW-1185">Reference proteome</keyword>